<organism evidence="1 2">
    <name type="scientific">Mycena citricolor</name>
    <dbReference type="NCBI Taxonomy" id="2018698"/>
    <lineage>
        <taxon>Eukaryota</taxon>
        <taxon>Fungi</taxon>
        <taxon>Dikarya</taxon>
        <taxon>Basidiomycota</taxon>
        <taxon>Agaricomycotina</taxon>
        <taxon>Agaricomycetes</taxon>
        <taxon>Agaricomycetidae</taxon>
        <taxon>Agaricales</taxon>
        <taxon>Marasmiineae</taxon>
        <taxon>Mycenaceae</taxon>
        <taxon>Mycena</taxon>
    </lineage>
</organism>
<protein>
    <submittedName>
        <fullName evidence="1">Uncharacterized protein</fullName>
    </submittedName>
</protein>
<reference evidence="1" key="1">
    <citation type="submission" date="2023-11" db="EMBL/GenBank/DDBJ databases">
        <authorList>
            <person name="De Vega J J."/>
            <person name="De Vega J J."/>
        </authorList>
    </citation>
    <scope>NUCLEOTIDE SEQUENCE</scope>
</reference>
<evidence type="ECO:0000313" key="2">
    <source>
        <dbReference type="Proteomes" id="UP001295794"/>
    </source>
</evidence>
<dbReference type="EMBL" id="CAVNYO010000444">
    <property type="protein sequence ID" value="CAK5281113.1"/>
    <property type="molecule type" value="Genomic_DNA"/>
</dbReference>
<gene>
    <name evidence="1" type="ORF">MYCIT1_LOCUS32001</name>
</gene>
<dbReference type="Proteomes" id="UP001295794">
    <property type="component" value="Unassembled WGS sequence"/>
</dbReference>
<sequence>MSVEDIRAIVMMRSKQLRGLQMILGRNHAWSHRNIACEYRRLEARVACAIKPK</sequence>
<accession>A0AAD2HS19</accession>
<keyword evidence="2" id="KW-1185">Reference proteome</keyword>
<proteinExistence type="predicted"/>
<name>A0AAD2HS19_9AGAR</name>
<comment type="caution">
    <text evidence="1">The sequence shown here is derived from an EMBL/GenBank/DDBJ whole genome shotgun (WGS) entry which is preliminary data.</text>
</comment>
<evidence type="ECO:0000313" key="1">
    <source>
        <dbReference type="EMBL" id="CAK5281113.1"/>
    </source>
</evidence>
<dbReference type="AlphaFoldDB" id="A0AAD2HS19"/>